<name>A0ABR8AKU4_9CYAN</name>
<protein>
    <submittedName>
        <fullName evidence="1">Uncharacterized protein</fullName>
    </submittedName>
</protein>
<dbReference type="Pfam" id="PF00353">
    <property type="entry name" value="HemolysinCabind"/>
    <property type="match status" value="1"/>
</dbReference>
<evidence type="ECO:0000313" key="2">
    <source>
        <dbReference type="Proteomes" id="UP000658514"/>
    </source>
</evidence>
<dbReference type="Gene3D" id="2.150.10.10">
    <property type="entry name" value="Serralysin-like metalloprotease, C-terminal"/>
    <property type="match status" value="1"/>
</dbReference>
<accession>A0ABR8AKU4</accession>
<dbReference type="Proteomes" id="UP000658514">
    <property type="component" value="Unassembled WGS sequence"/>
</dbReference>
<dbReference type="EMBL" id="JACJQH010000101">
    <property type="protein sequence ID" value="MBD2200642.1"/>
    <property type="molecule type" value="Genomic_DNA"/>
</dbReference>
<dbReference type="InterPro" id="IPR001343">
    <property type="entry name" value="Hemolysn_Ca-bd"/>
</dbReference>
<evidence type="ECO:0000313" key="1">
    <source>
        <dbReference type="EMBL" id="MBD2200642.1"/>
    </source>
</evidence>
<dbReference type="InterPro" id="IPR011049">
    <property type="entry name" value="Serralysin-like_metalloprot_C"/>
</dbReference>
<dbReference type="PROSITE" id="PS00330">
    <property type="entry name" value="HEMOLYSIN_CALCIUM"/>
    <property type="match status" value="2"/>
</dbReference>
<dbReference type="PRINTS" id="PR00313">
    <property type="entry name" value="CABNDNGRPT"/>
</dbReference>
<comment type="caution">
    <text evidence="1">The sequence shown here is derived from an EMBL/GenBank/DDBJ whole genome shotgun (WGS) entry which is preliminary data.</text>
</comment>
<sequence length="131" mass="13796">MSDVGTFSIKVQATDSSNASISDIFVIQITQFINNITGTSRNNIIQGTANNDNIQGFGGDDQLFGLAGNDTLNGGVGSDRLIGGLGNDSYNVDSIGGFSLNTIRFGDAPRADVLGLRKSDNFFRFLTHAAS</sequence>
<keyword evidence="2" id="KW-1185">Reference proteome</keyword>
<dbReference type="InterPro" id="IPR018511">
    <property type="entry name" value="Hemolysin-typ_Ca-bd_CS"/>
</dbReference>
<gene>
    <name evidence="1" type="ORF">H6G24_35225</name>
</gene>
<reference evidence="1 2" key="1">
    <citation type="journal article" date="2020" name="ISME J.">
        <title>Comparative genomics reveals insights into cyanobacterial evolution and habitat adaptation.</title>
        <authorList>
            <person name="Chen M.Y."/>
            <person name="Teng W.K."/>
            <person name="Zhao L."/>
            <person name="Hu C.X."/>
            <person name="Zhou Y.K."/>
            <person name="Han B.P."/>
            <person name="Song L.R."/>
            <person name="Shu W.S."/>
        </authorList>
    </citation>
    <scope>NUCLEOTIDE SEQUENCE [LARGE SCALE GENOMIC DNA]</scope>
    <source>
        <strain evidence="1 2">FACHB-288</strain>
    </source>
</reference>
<organism evidence="1 2">
    <name type="scientific">Calothrix parietina FACHB-288</name>
    <dbReference type="NCBI Taxonomy" id="2692896"/>
    <lineage>
        <taxon>Bacteria</taxon>
        <taxon>Bacillati</taxon>
        <taxon>Cyanobacteriota</taxon>
        <taxon>Cyanophyceae</taxon>
        <taxon>Nostocales</taxon>
        <taxon>Calotrichaceae</taxon>
        <taxon>Calothrix</taxon>
    </lineage>
</organism>
<proteinExistence type="predicted"/>
<dbReference type="SUPFAM" id="SSF51120">
    <property type="entry name" value="beta-Roll"/>
    <property type="match status" value="1"/>
</dbReference>